<dbReference type="PANTHER" id="PTHR10170">
    <property type="entry name" value="HUNTINGTON DISEASE PROTEIN"/>
    <property type="match status" value="1"/>
</dbReference>
<organism evidence="2 3">
    <name type="scientific">Mesorhabditis spiculigera</name>
    <dbReference type="NCBI Taxonomy" id="96644"/>
    <lineage>
        <taxon>Eukaryota</taxon>
        <taxon>Metazoa</taxon>
        <taxon>Ecdysozoa</taxon>
        <taxon>Nematoda</taxon>
        <taxon>Chromadorea</taxon>
        <taxon>Rhabditida</taxon>
        <taxon>Rhabditina</taxon>
        <taxon>Rhabditomorpha</taxon>
        <taxon>Rhabditoidea</taxon>
        <taxon>Rhabditidae</taxon>
        <taxon>Mesorhabditinae</taxon>
        <taxon>Mesorhabditis</taxon>
    </lineage>
</organism>
<evidence type="ECO:0000313" key="2">
    <source>
        <dbReference type="EMBL" id="CAJ0558684.1"/>
    </source>
</evidence>
<keyword evidence="3" id="KW-1185">Reference proteome</keyword>
<dbReference type="Proteomes" id="UP001177023">
    <property type="component" value="Unassembled WGS sequence"/>
</dbReference>
<feature type="compositionally biased region" description="Polar residues" evidence="1">
    <location>
        <begin position="83"/>
        <end position="92"/>
    </location>
</feature>
<feature type="non-terminal residue" evidence="2">
    <location>
        <position position="1172"/>
    </location>
</feature>
<dbReference type="InterPro" id="IPR028426">
    <property type="entry name" value="Huntingtin_fam"/>
</dbReference>
<dbReference type="PANTHER" id="PTHR10170:SF10">
    <property type="entry name" value="HUNTINGTIN"/>
    <property type="match status" value="1"/>
</dbReference>
<protein>
    <submittedName>
        <fullName evidence="2">Uncharacterized protein</fullName>
    </submittedName>
</protein>
<feature type="compositionally biased region" description="Basic and acidic residues" evidence="1">
    <location>
        <begin position="71"/>
        <end position="82"/>
    </location>
</feature>
<dbReference type="Pfam" id="PF20927">
    <property type="entry name" value="Htt_C-HEAT"/>
    <property type="match status" value="1"/>
</dbReference>
<dbReference type="InterPro" id="IPR048413">
    <property type="entry name" value="Htt_C-HEAT_rpt"/>
</dbReference>
<feature type="region of interest" description="Disordered" evidence="1">
    <location>
        <begin position="71"/>
        <end position="100"/>
    </location>
</feature>
<dbReference type="EMBL" id="CATQJA010000259">
    <property type="protein sequence ID" value="CAJ0558684.1"/>
    <property type="molecule type" value="Genomic_DNA"/>
</dbReference>
<accession>A0AA36FNZ8</accession>
<evidence type="ECO:0000313" key="3">
    <source>
        <dbReference type="Proteomes" id="UP001177023"/>
    </source>
</evidence>
<sequence length="1172" mass="132796">MAVRLEESLPADNLQGIIVGALLCLHVDYSDVVEASLKLPDHGSDGTLSDDGTEQGEIIDPLLHADLYEEQKQEEEEAKKQELLSQQSTPTRKMTEIPGRLPEGFCPSTSNCYTYSALLLGRQFLLSGIKGLKNDRELNLKHPLPPSDKLDMYLVRSINEFTLFAAFLNRFEFLDVYVRRHVGWLRADLLSKGFINKLIALYPNFNSLPTKCAILNVMCELPRDGVQYALADPKGKLFDVVQTQIEDMFSTHTNMIQETFLYLTVLARTGYIEWNRVEDIVEQVLDRTPRQAARNALSALDVLVCENLIAQKKAGTHLWRIWLQRAAQFMEWDPEGSSVVWTIFLHGARRDEQSGIFDVIWKATTEAKEHDVELEELIIFMLQSMSYCLRSEKLPKFSSCLRFHTTTEPSINPKFKGHTFNITILLLVDLIQTESLSNSHLAKLFDPAAAVNLPLLLVTIAERKMVDIFVSALNDESFELFLSTVAVGAKESLNIKDKSQRKHFFTVAIQAAEECAIGRAAEPEDQRKCLANAQELIDTLEDFIAQDPEIALQFYAKMQPVLLTTSLNVSDLTEGTVHDLLKWIWANMPTGPIELLGEFLAGVSVDSDNYRYTSELFDIVQHISRLYRTQKIPSRKPGMKKLEEVVRVMFRHPLLHSMAMVPETAMNNYDVLTDFAWRVNWLGWTTRQQFEDSWMSLFGVLSSTPTGSELTQENATQYTEQILSSAKSVEALTELLLSSLLYPEPGNSICSHFVVKHRERTETYRSKSIRQLTSIKARLLGDKDPSTVFQRNIERLIPEVGWNPRLKASVSEYLLRMNCELDTASSPRIRIPVVAATFCDCTIDGTLSDLFDDSTSYLLLYEQMRNIYNSRILQHHPDFGYVIYSILKAVTVLGVEPLESKLSELDFGKHLLGFVEMGLTSHYAVVREHTLHGVLYFLQSMAGESMRPIIQYKLCEALLVANLPHWTLELITAGIETLIFHSTAFSEQFAAVARESFQDYHFHTGKFPYALRIFVDCIFREEADPSRNSAHKFQPLLQTAIGLIHRCYPADALLLAKVFPPILRRLYKDHKALEIILDMLFPDQKIHLPENAHAVFVIILSYVNPPPQNTLPPPPTTTAKGGQEEMSIVEITVTDEAVIENEYSSTSTMFMRPFSPAPAPMMPMPPGFAADM</sequence>
<evidence type="ECO:0000256" key="1">
    <source>
        <dbReference type="SAM" id="MobiDB-lite"/>
    </source>
</evidence>
<dbReference type="AlphaFoldDB" id="A0AA36FNZ8"/>
<name>A0AA36FNZ8_9BILA</name>
<dbReference type="GO" id="GO:0005737">
    <property type="term" value="C:cytoplasm"/>
    <property type="evidence" value="ECO:0007669"/>
    <property type="project" value="TreeGrafter"/>
</dbReference>
<reference evidence="2" key="1">
    <citation type="submission" date="2023-06" db="EMBL/GenBank/DDBJ databases">
        <authorList>
            <person name="Delattre M."/>
        </authorList>
    </citation>
    <scope>NUCLEOTIDE SEQUENCE</scope>
    <source>
        <strain evidence="2">AF72</strain>
    </source>
</reference>
<proteinExistence type="predicted"/>
<gene>
    <name evidence="2" type="ORF">MSPICULIGERA_LOCUS1055</name>
</gene>
<comment type="caution">
    <text evidence="2">The sequence shown here is derived from an EMBL/GenBank/DDBJ whole genome shotgun (WGS) entry which is preliminary data.</text>
</comment>